<evidence type="ECO:0000256" key="12">
    <source>
        <dbReference type="ARBA" id="ARBA00023239"/>
    </source>
</evidence>
<keyword evidence="7 15" id="KW-0028">Amino-acid biosynthesis</keyword>
<keyword evidence="11 15" id="KW-0057">Aromatic amino acid biosynthesis</keyword>
<accession>A0A5C8NQP1</accession>
<evidence type="ECO:0000256" key="3">
    <source>
        <dbReference type="ARBA" id="ARBA00009562"/>
    </source>
</evidence>
<dbReference type="GO" id="GO:0046872">
    <property type="term" value="F:metal ion binding"/>
    <property type="evidence" value="ECO:0007669"/>
    <property type="project" value="UniProtKB-KW"/>
</dbReference>
<dbReference type="InterPro" id="IPR005256">
    <property type="entry name" value="Anth_synth_I_PabB"/>
</dbReference>
<comment type="cofactor">
    <cofactor evidence="1 15">
        <name>Mg(2+)</name>
        <dbReference type="ChEBI" id="CHEBI:18420"/>
    </cofactor>
</comment>
<name>A0A5C8NQP1_9BACI</name>
<feature type="domain" description="Anthranilate synthase component I N-terminal" evidence="17">
    <location>
        <begin position="14"/>
        <end position="150"/>
    </location>
</feature>
<dbReference type="InterPro" id="IPR006805">
    <property type="entry name" value="Anth_synth_I_N"/>
</dbReference>
<dbReference type="UniPathway" id="UPA00035">
    <property type="reaction ID" value="UER00040"/>
</dbReference>
<dbReference type="NCBIfam" id="TIGR00564">
    <property type="entry name" value="trpE_most"/>
    <property type="match status" value="1"/>
</dbReference>
<dbReference type="Proteomes" id="UP000321574">
    <property type="component" value="Unassembled WGS sequence"/>
</dbReference>
<evidence type="ECO:0000256" key="4">
    <source>
        <dbReference type="ARBA" id="ARBA00011575"/>
    </source>
</evidence>
<dbReference type="EMBL" id="VDUW01000006">
    <property type="protein sequence ID" value="TXL64069.1"/>
    <property type="molecule type" value="Genomic_DNA"/>
</dbReference>
<proteinExistence type="inferred from homology"/>
<evidence type="ECO:0000256" key="15">
    <source>
        <dbReference type="RuleBase" id="RU364045"/>
    </source>
</evidence>
<comment type="subunit">
    <text evidence="4 15">Heterotetramer consisting of two non-identical subunits: a beta subunit (TrpG) and a large alpha subunit (TrpE).</text>
</comment>
<evidence type="ECO:0000256" key="1">
    <source>
        <dbReference type="ARBA" id="ARBA00001946"/>
    </source>
</evidence>
<dbReference type="PANTHER" id="PTHR11236">
    <property type="entry name" value="AMINOBENZOATE/ANTHRANILATE SYNTHASE"/>
    <property type="match status" value="1"/>
</dbReference>
<comment type="pathway">
    <text evidence="2 15">Amino-acid biosynthesis; L-tryptophan biosynthesis; L-tryptophan from chorismate: step 1/5.</text>
</comment>
<evidence type="ECO:0000256" key="14">
    <source>
        <dbReference type="ARBA" id="ARBA00047683"/>
    </source>
</evidence>
<evidence type="ECO:0000256" key="8">
    <source>
        <dbReference type="ARBA" id="ARBA00022723"/>
    </source>
</evidence>
<evidence type="ECO:0000313" key="18">
    <source>
        <dbReference type="EMBL" id="TXL64069.1"/>
    </source>
</evidence>
<dbReference type="OrthoDB" id="9803598at2"/>
<dbReference type="SUPFAM" id="SSF56322">
    <property type="entry name" value="ADC synthase"/>
    <property type="match status" value="1"/>
</dbReference>
<keyword evidence="12 15" id="KW-0456">Lyase</keyword>
<dbReference type="RefSeq" id="WP_147667954.1">
    <property type="nucleotide sequence ID" value="NZ_VDUW01000006.1"/>
</dbReference>
<evidence type="ECO:0000259" key="17">
    <source>
        <dbReference type="Pfam" id="PF04715"/>
    </source>
</evidence>
<evidence type="ECO:0000256" key="13">
    <source>
        <dbReference type="ARBA" id="ARBA00025634"/>
    </source>
</evidence>
<dbReference type="InterPro" id="IPR019999">
    <property type="entry name" value="Anth_synth_I-like"/>
</dbReference>
<dbReference type="EC" id="4.1.3.27" evidence="5 15"/>
<evidence type="ECO:0000256" key="11">
    <source>
        <dbReference type="ARBA" id="ARBA00023141"/>
    </source>
</evidence>
<protein>
    <recommendedName>
        <fullName evidence="6 15">Anthranilate synthase component 1</fullName>
        <ecNumber evidence="5 15">4.1.3.27</ecNumber>
    </recommendedName>
</protein>
<reference evidence="18 19" key="1">
    <citation type="submission" date="2019-06" db="EMBL/GenBank/DDBJ databases">
        <title>Cerasibacillus sp. nov., isolated from maize field.</title>
        <authorList>
            <person name="Lin S.-Y."/>
            <person name="Tsai C.-F."/>
            <person name="Young C.-C."/>
        </authorList>
    </citation>
    <scope>NUCLEOTIDE SEQUENCE [LARGE SCALE GENOMIC DNA]</scope>
    <source>
        <strain evidence="18 19">CC-CFT480</strain>
    </source>
</reference>
<comment type="catalytic activity">
    <reaction evidence="14 15">
        <text>chorismate + L-glutamine = anthranilate + pyruvate + L-glutamate + H(+)</text>
        <dbReference type="Rhea" id="RHEA:21732"/>
        <dbReference type="ChEBI" id="CHEBI:15361"/>
        <dbReference type="ChEBI" id="CHEBI:15378"/>
        <dbReference type="ChEBI" id="CHEBI:16567"/>
        <dbReference type="ChEBI" id="CHEBI:29748"/>
        <dbReference type="ChEBI" id="CHEBI:29985"/>
        <dbReference type="ChEBI" id="CHEBI:58359"/>
        <dbReference type="EC" id="4.1.3.27"/>
    </reaction>
</comment>
<evidence type="ECO:0000256" key="7">
    <source>
        <dbReference type="ARBA" id="ARBA00022605"/>
    </source>
</evidence>
<keyword evidence="9 15" id="KW-0822">Tryptophan biosynthesis</keyword>
<evidence type="ECO:0000256" key="2">
    <source>
        <dbReference type="ARBA" id="ARBA00004873"/>
    </source>
</evidence>
<comment type="function">
    <text evidence="13 15">Part of a heterotetrameric complex that catalyzes the two-step biosynthesis of anthranilate, an intermediate in the biosynthesis of L-tryptophan. In the first step, the glutamine-binding beta subunit (TrpG) of anthranilate synthase (AS) provides the glutamine amidotransferase activity which generates ammonia as a substrate that, along with chorismate, is used in the second step, catalyzed by the large alpha subunit of AS (TrpE) to produce anthranilate. In the absence of TrpG, TrpE can synthesize anthranilate directly from chorismate and high concentrations of ammonia.</text>
</comment>
<dbReference type="AlphaFoldDB" id="A0A5C8NQP1"/>
<keyword evidence="10 15" id="KW-0460">Magnesium</keyword>
<dbReference type="GO" id="GO:0004049">
    <property type="term" value="F:anthranilate synthase activity"/>
    <property type="evidence" value="ECO:0007669"/>
    <property type="project" value="UniProtKB-EC"/>
</dbReference>
<evidence type="ECO:0000313" key="19">
    <source>
        <dbReference type="Proteomes" id="UP000321574"/>
    </source>
</evidence>
<dbReference type="PANTHER" id="PTHR11236:SF48">
    <property type="entry name" value="ISOCHORISMATE SYNTHASE MENF"/>
    <property type="match status" value="1"/>
</dbReference>
<dbReference type="Pfam" id="PF04715">
    <property type="entry name" value="Anth_synt_I_N"/>
    <property type="match status" value="1"/>
</dbReference>
<comment type="similarity">
    <text evidence="3 15">Belongs to the anthranilate synthase component I family.</text>
</comment>
<dbReference type="InterPro" id="IPR005801">
    <property type="entry name" value="ADC_synthase"/>
</dbReference>
<evidence type="ECO:0000256" key="6">
    <source>
        <dbReference type="ARBA" id="ARBA00020653"/>
    </source>
</evidence>
<feature type="domain" description="Chorismate-utilising enzyme C-terminal" evidence="16">
    <location>
        <begin position="196"/>
        <end position="449"/>
    </location>
</feature>
<keyword evidence="19" id="KW-1185">Reference proteome</keyword>
<dbReference type="Pfam" id="PF00425">
    <property type="entry name" value="Chorismate_bind"/>
    <property type="match status" value="1"/>
</dbReference>
<evidence type="ECO:0000256" key="10">
    <source>
        <dbReference type="ARBA" id="ARBA00022842"/>
    </source>
</evidence>
<evidence type="ECO:0000256" key="5">
    <source>
        <dbReference type="ARBA" id="ARBA00012266"/>
    </source>
</evidence>
<evidence type="ECO:0000259" key="16">
    <source>
        <dbReference type="Pfam" id="PF00425"/>
    </source>
</evidence>
<comment type="caution">
    <text evidence="18">The sequence shown here is derived from an EMBL/GenBank/DDBJ whole genome shotgun (WGS) entry which is preliminary data.</text>
</comment>
<dbReference type="PRINTS" id="PR00095">
    <property type="entry name" value="ANTSNTHASEI"/>
</dbReference>
<dbReference type="GO" id="GO:0000162">
    <property type="term" value="P:L-tryptophan biosynthetic process"/>
    <property type="evidence" value="ECO:0007669"/>
    <property type="project" value="UniProtKB-UniPathway"/>
</dbReference>
<keyword evidence="8 15" id="KW-0479">Metal-binding</keyword>
<organism evidence="18 19">
    <name type="scientific">Cerasibacillus terrae</name>
    <dbReference type="NCBI Taxonomy" id="2498845"/>
    <lineage>
        <taxon>Bacteria</taxon>
        <taxon>Bacillati</taxon>
        <taxon>Bacillota</taxon>
        <taxon>Bacilli</taxon>
        <taxon>Bacillales</taxon>
        <taxon>Bacillaceae</taxon>
        <taxon>Cerasibacillus</taxon>
    </lineage>
</organism>
<gene>
    <name evidence="15 18" type="primary">trpE</name>
    <name evidence="18" type="ORF">FHP05_10300</name>
</gene>
<dbReference type="InterPro" id="IPR015890">
    <property type="entry name" value="Chorismate_C"/>
</dbReference>
<dbReference type="Gene3D" id="3.60.120.10">
    <property type="entry name" value="Anthranilate synthase"/>
    <property type="match status" value="1"/>
</dbReference>
<evidence type="ECO:0000256" key="9">
    <source>
        <dbReference type="ARBA" id="ARBA00022822"/>
    </source>
</evidence>
<sequence>MTIPYKLFKQKAKNLSPTKIYRQLSGKKKFLLESAFQHEQKGKFSFIGANPYQEIIGKENTTTVFHHEKNKKENLQQKPLSYLKKHLPKLNFDLPFPFYGGAIGYVGYNFIQKFTHMNKTLTDDQHMPDIHFMLYKDVIVFDHTNNLIYLIVMNLDNHPETLLNKRLKKLQHALKENKNTLVHKVEKVDFQPEETKEAFIAKIKTAKAALQQKNLDQVVLSQRLQAKMNGDPLSFYQNLRKANASPYMFYIDFEDYLILGASPECLVQTNQDTVITNPIAGTRPRSHNHTKDDALAKDLLLDKKEIDEHQMLVELSKQDLSRVCEVGSISTPTYMTVEKYQHVMHIVSEVHGKLKSKCTSIDALQACLPAGTVSGSPKGKAMQLINQLEEKRRGVYGGGIGYINFNHNLNMALAIRSLIIKNDTAYLQVGAGIVRDSIPEKEYEETLHKARSLMEVSHFQSAHE</sequence>